<dbReference type="Proteomes" id="UP000538292">
    <property type="component" value="Unassembled WGS sequence"/>
</dbReference>
<dbReference type="InterPro" id="IPR057727">
    <property type="entry name" value="WCX_dom"/>
</dbReference>
<protein>
    <submittedName>
        <fullName evidence="2">WYL domain-containing protein</fullName>
    </submittedName>
</protein>
<proteinExistence type="predicted"/>
<evidence type="ECO:0000313" key="3">
    <source>
        <dbReference type="Proteomes" id="UP000538292"/>
    </source>
</evidence>
<gene>
    <name evidence="2" type="ORF">H2C83_05245</name>
</gene>
<name>A0A7W1XR30_9BACL</name>
<dbReference type="PANTHER" id="PTHR34580:SF1">
    <property type="entry name" value="PROTEIN PAFC"/>
    <property type="match status" value="1"/>
</dbReference>
<reference evidence="2 3" key="1">
    <citation type="submission" date="2020-07" db="EMBL/GenBank/DDBJ databases">
        <title>Thermoactinomyces phylogeny.</title>
        <authorList>
            <person name="Dunlap C."/>
        </authorList>
    </citation>
    <scope>NUCLEOTIDE SEQUENCE [LARGE SCALE GENOMIC DNA]</scope>
    <source>
        <strain evidence="2 3">AMNI-1</strain>
    </source>
</reference>
<comment type="caution">
    <text evidence="2">The sequence shown here is derived from an EMBL/GenBank/DDBJ whole genome shotgun (WGS) entry which is preliminary data.</text>
</comment>
<dbReference type="PROSITE" id="PS52050">
    <property type="entry name" value="WYL"/>
    <property type="match status" value="1"/>
</dbReference>
<dbReference type="AlphaFoldDB" id="A0A7W1XR30"/>
<dbReference type="InterPro" id="IPR051534">
    <property type="entry name" value="CBASS_pafABC_assoc_protein"/>
</dbReference>
<organism evidence="2 3">
    <name type="scientific">Thermoactinomyces mirandus</name>
    <dbReference type="NCBI Taxonomy" id="2756294"/>
    <lineage>
        <taxon>Bacteria</taxon>
        <taxon>Bacillati</taxon>
        <taxon>Bacillota</taxon>
        <taxon>Bacilli</taxon>
        <taxon>Bacillales</taxon>
        <taxon>Thermoactinomycetaceae</taxon>
        <taxon>Thermoactinomyces</taxon>
    </lineage>
</organism>
<dbReference type="PANTHER" id="PTHR34580">
    <property type="match status" value="1"/>
</dbReference>
<dbReference type="RefSeq" id="WP_181738538.1">
    <property type="nucleotide sequence ID" value="NZ_JACEOL010000016.1"/>
</dbReference>
<sequence>MSKVHRIHANYRDRLIEIIAELLRDPGPHSIRDKAERYGISQEKLRKDLNYLISKLNDMNQREYIIRRRGYYEGNFVRAVVNLSREVRLYLFLALQQLRPMLKGGGEKAYQALLNHVYSVLSEEDVRRLKDWSHFYFVSEYGYPLNRKHFYQSLQEVFDSIRLNRILRFHHNGKIKYFDPYAVYYAKHTFYLIGKTIMESDFSGNKLVHMRLDRIRHLERTIHPSPERGKKEEVWVYKQNHAQKYIERMLEAEQGQEKTDYVIRIYDRKAFERIREKQWHPKQEIHAIDEGGVAGEIIFPDTTSWLEVKKWILGWGSAVELMKPAEKRKEICEEIKMMYLKRYRGGI</sequence>
<feature type="domain" description="WCX" evidence="1">
    <location>
        <begin position="262"/>
        <end position="338"/>
    </location>
</feature>
<evidence type="ECO:0000313" key="2">
    <source>
        <dbReference type="EMBL" id="MBA4601737.1"/>
    </source>
</evidence>
<dbReference type="EMBL" id="JACEOL010000016">
    <property type="protein sequence ID" value="MBA4601737.1"/>
    <property type="molecule type" value="Genomic_DNA"/>
</dbReference>
<evidence type="ECO:0000259" key="1">
    <source>
        <dbReference type="Pfam" id="PF25583"/>
    </source>
</evidence>
<dbReference type="Pfam" id="PF25583">
    <property type="entry name" value="WCX"/>
    <property type="match status" value="1"/>
</dbReference>
<accession>A0A7W1XR30</accession>
<keyword evidence="3" id="KW-1185">Reference proteome</keyword>